<accession>A0A6G0TK43</accession>
<dbReference type="Proteomes" id="UP000475862">
    <property type="component" value="Unassembled WGS sequence"/>
</dbReference>
<evidence type="ECO:0008006" key="4">
    <source>
        <dbReference type="Google" id="ProtNLM"/>
    </source>
</evidence>
<dbReference type="PANTHER" id="PTHR47163">
    <property type="entry name" value="DDE_TNP_IS1595 DOMAIN-CONTAINING PROTEIN"/>
    <property type="match status" value="1"/>
</dbReference>
<dbReference type="EMBL" id="VYZN01000028">
    <property type="protein sequence ID" value="KAE9534388.1"/>
    <property type="molecule type" value="Genomic_DNA"/>
</dbReference>
<proteinExistence type="predicted"/>
<reference evidence="2 3" key="1">
    <citation type="submission" date="2019-08" db="EMBL/GenBank/DDBJ databases">
        <title>The genome of the soybean aphid Biotype 1, its phylome, world population structure and adaptation to the North American continent.</title>
        <authorList>
            <person name="Giordano R."/>
            <person name="Donthu R.K."/>
            <person name="Hernandez A.G."/>
            <person name="Wright C.L."/>
            <person name="Zimin A.V."/>
        </authorList>
    </citation>
    <scope>NUCLEOTIDE SEQUENCE [LARGE SCALE GENOMIC DNA]</scope>
    <source>
        <tissue evidence="2">Whole aphids</tissue>
    </source>
</reference>
<dbReference type="PANTHER" id="PTHR47163:SF2">
    <property type="entry name" value="SI:DKEY-17M8.2"/>
    <property type="match status" value="1"/>
</dbReference>
<dbReference type="AlphaFoldDB" id="A0A6G0TK43"/>
<keyword evidence="3" id="KW-1185">Reference proteome</keyword>
<dbReference type="InterPro" id="IPR053164">
    <property type="entry name" value="IS1016-like_transposase"/>
</dbReference>
<name>A0A6G0TK43_APHGL</name>
<comment type="caution">
    <text evidence="2">The sequence shown here is derived from an EMBL/GenBank/DDBJ whole genome shotgun (WGS) entry which is preliminary data.</text>
</comment>
<dbReference type="OrthoDB" id="6629194at2759"/>
<evidence type="ECO:0000256" key="1">
    <source>
        <dbReference type="SAM" id="MobiDB-lite"/>
    </source>
</evidence>
<feature type="compositionally biased region" description="Low complexity" evidence="1">
    <location>
        <begin position="191"/>
        <end position="207"/>
    </location>
</feature>
<organism evidence="2 3">
    <name type="scientific">Aphis glycines</name>
    <name type="common">Soybean aphid</name>
    <dbReference type="NCBI Taxonomy" id="307491"/>
    <lineage>
        <taxon>Eukaryota</taxon>
        <taxon>Metazoa</taxon>
        <taxon>Ecdysozoa</taxon>
        <taxon>Arthropoda</taxon>
        <taxon>Hexapoda</taxon>
        <taxon>Insecta</taxon>
        <taxon>Pterygota</taxon>
        <taxon>Neoptera</taxon>
        <taxon>Paraneoptera</taxon>
        <taxon>Hemiptera</taxon>
        <taxon>Sternorrhyncha</taxon>
        <taxon>Aphidomorpha</taxon>
        <taxon>Aphidoidea</taxon>
        <taxon>Aphididae</taxon>
        <taxon>Aphidini</taxon>
        <taxon>Aphis</taxon>
        <taxon>Aphis</taxon>
    </lineage>
</organism>
<sequence>MNFFNLLSSEKEAVYFLQERGVLPSARICPNNHLAKLYFGKEIFWKCNVKKCQKKVNIRNGNWFAKSQISLTIAVRFIYGWSNEMTSIKWCEQELNISENTVIDWNNYLREVCAMAIENKPQGKIGGPGKIVEIGESLFSKRKNHVGRVLPEQWIFGGICRETKEEEWMTAIKGVSERLSDVDEVEMEGVSHSTSMSSTMSGPSSDDFSAKFSVQGTSSSKSTGKRKVRALEIVYWVIRECDWEKL</sequence>
<evidence type="ECO:0000313" key="3">
    <source>
        <dbReference type="Proteomes" id="UP000475862"/>
    </source>
</evidence>
<feature type="region of interest" description="Disordered" evidence="1">
    <location>
        <begin position="191"/>
        <end position="221"/>
    </location>
</feature>
<protein>
    <recommendedName>
        <fullName evidence="4">DDE-1 domain-containing protein</fullName>
    </recommendedName>
</protein>
<gene>
    <name evidence="2" type="ORF">AGLY_008478</name>
</gene>
<evidence type="ECO:0000313" key="2">
    <source>
        <dbReference type="EMBL" id="KAE9534388.1"/>
    </source>
</evidence>